<proteinExistence type="predicted"/>
<organism evidence="2 3">
    <name type="scientific">Mesorhabditis spiculigera</name>
    <dbReference type="NCBI Taxonomy" id="96644"/>
    <lineage>
        <taxon>Eukaryota</taxon>
        <taxon>Metazoa</taxon>
        <taxon>Ecdysozoa</taxon>
        <taxon>Nematoda</taxon>
        <taxon>Chromadorea</taxon>
        <taxon>Rhabditida</taxon>
        <taxon>Rhabditina</taxon>
        <taxon>Rhabditomorpha</taxon>
        <taxon>Rhabditoidea</taxon>
        <taxon>Rhabditidae</taxon>
        <taxon>Mesorhabditinae</taxon>
        <taxon>Mesorhabditis</taxon>
    </lineage>
</organism>
<keyword evidence="1" id="KW-1133">Transmembrane helix</keyword>
<feature type="non-terminal residue" evidence="2">
    <location>
        <position position="185"/>
    </location>
</feature>
<dbReference type="AlphaFoldDB" id="A0AA36DAC8"/>
<evidence type="ECO:0000313" key="2">
    <source>
        <dbReference type="EMBL" id="CAJ0583647.1"/>
    </source>
</evidence>
<feature type="transmembrane region" description="Helical" evidence="1">
    <location>
        <begin position="91"/>
        <end position="112"/>
    </location>
</feature>
<keyword evidence="3" id="KW-1185">Reference proteome</keyword>
<keyword evidence="1" id="KW-0472">Membrane</keyword>
<comment type="caution">
    <text evidence="2">The sequence shown here is derived from an EMBL/GenBank/DDBJ whole genome shotgun (WGS) entry which is preliminary data.</text>
</comment>
<feature type="transmembrane region" description="Helical" evidence="1">
    <location>
        <begin position="49"/>
        <end position="70"/>
    </location>
</feature>
<dbReference type="EMBL" id="CATQJA010002665">
    <property type="protein sequence ID" value="CAJ0583647.1"/>
    <property type="molecule type" value="Genomic_DNA"/>
</dbReference>
<reference evidence="2" key="1">
    <citation type="submission" date="2023-06" db="EMBL/GenBank/DDBJ databases">
        <authorList>
            <person name="Delattre M."/>
        </authorList>
    </citation>
    <scope>NUCLEOTIDE SEQUENCE</scope>
    <source>
        <strain evidence="2">AF72</strain>
    </source>
</reference>
<feature type="transmembrane region" description="Helical" evidence="1">
    <location>
        <begin position="132"/>
        <end position="154"/>
    </location>
</feature>
<keyword evidence="1" id="KW-0812">Transmembrane</keyword>
<sequence>MNDDRYFFGESFTTFSRKVHVIQAAWLTIWLDIILLLSYALIIPLTVGYFDALCFIQLCVSGAAICSVIVGMLKEQQHYLWFLMFVKGFQLVLYVLLLSFSCIFAIFNKAVLLRFISLRFRTITNSNAEWHIALVVLLLLVQMFYNLAALQALYNAYDYFRLKNAFKYEQSRREFFGHGRQLGWV</sequence>
<evidence type="ECO:0000256" key="1">
    <source>
        <dbReference type="SAM" id="Phobius"/>
    </source>
</evidence>
<feature type="transmembrane region" description="Helical" evidence="1">
    <location>
        <begin position="21"/>
        <end position="43"/>
    </location>
</feature>
<accession>A0AA36DAC8</accession>
<gene>
    <name evidence="2" type="ORF">MSPICULIGERA_LOCUS21718</name>
</gene>
<name>A0AA36DAC8_9BILA</name>
<protein>
    <submittedName>
        <fullName evidence="2">Uncharacterized protein</fullName>
    </submittedName>
</protein>
<dbReference type="Proteomes" id="UP001177023">
    <property type="component" value="Unassembled WGS sequence"/>
</dbReference>
<evidence type="ECO:0000313" key="3">
    <source>
        <dbReference type="Proteomes" id="UP001177023"/>
    </source>
</evidence>